<name>A0A238KRK6_9RHOB</name>
<dbReference type="EMBL" id="FXYD01000008">
    <property type="protein sequence ID" value="SMX45435.1"/>
    <property type="molecule type" value="Genomic_DNA"/>
</dbReference>
<evidence type="ECO:0000259" key="1">
    <source>
        <dbReference type="Pfam" id="PF12708"/>
    </source>
</evidence>
<gene>
    <name evidence="2" type="ORF">OCA8868_03298</name>
</gene>
<protein>
    <submittedName>
        <fullName evidence="2">Pectate lyase superfamily protein</fullName>
    </submittedName>
</protein>
<keyword evidence="2" id="KW-0456">Lyase</keyword>
<dbReference type="InterPro" id="IPR011050">
    <property type="entry name" value="Pectin_lyase_fold/virulence"/>
</dbReference>
<dbReference type="SUPFAM" id="SSF51126">
    <property type="entry name" value="Pectin lyase-like"/>
    <property type="match status" value="1"/>
</dbReference>
<dbReference type="Pfam" id="PF12708">
    <property type="entry name" value="Pect-lyase_RHGA_epim"/>
    <property type="match status" value="1"/>
</dbReference>
<sequence>MNKVITDGLVLMPTPFADGLGVWSSGDGTPGSDTYDQSGNGAFVPADQHFDGCLEFVKTNSVAKLRYMGQTSILPGCYLRVTARVKCLSGALPDVRIAGWAGQSGGSHLGGVVETGPSVSLTGYGDVVEISAIIGTGQRTGVDMVWAEADYGHIGLDFTGPNGGVVRVDDIEIEDITGAFLRDMLGVVDVRDYGAVGDGVTDDSAAFEAADNDADGREVLITKGTYFLGDSVTFVNQVRFEGTVEMAEEHRLVFQKNFDYATYVDAFGNEELAFKKAYQALLNFSDHESLDLCGRRITVTAPIDMQAAVNNRTQFETRRVIHNGQFQAEPGPAWDDEVVLAQATYSAADPKELRNVANIASIQVGSLVTGNGVGREVYVREVDVAGSIITLSQELFDAEGTQQFTFTRFKYILDFSGFTKHSDMILDRVELRCNGECSALLIAPFGNLFQVNDCQFIRPKDRAISSIGAGCQGMIIDRCNFESDESGTPSHLRKSQCFNTNANDVKVRNCRASHFRHFAVMHGGQSIIANNHFFNGDDEPDGVRVAGLVLTKPNCSSTISGNYIDNCFVEWTNEHDSEPDVPGYSFGGLTISGNIFLSIDGQPSTRWIVVKPYGTDQFINGLNVQGNIFRTYHGSIERVEAVDTTYADLLYGRMRNILFEGNAFHGIDQPTRNPHINVHEQESVDSTWVVDTENYLPFGGRARTIDALVPLKAIKNGSNSNVFAQPYAVPEKGANDDEFYIVWPEPVKGEIRYSVRMDNPA</sequence>
<organism evidence="2 3">
    <name type="scientific">Octadecabacter ascidiaceicola</name>
    <dbReference type="NCBI Taxonomy" id="1655543"/>
    <lineage>
        <taxon>Bacteria</taxon>
        <taxon>Pseudomonadati</taxon>
        <taxon>Pseudomonadota</taxon>
        <taxon>Alphaproteobacteria</taxon>
        <taxon>Rhodobacterales</taxon>
        <taxon>Roseobacteraceae</taxon>
        <taxon>Octadecabacter</taxon>
    </lineage>
</organism>
<dbReference type="Gene3D" id="2.160.20.10">
    <property type="entry name" value="Single-stranded right-handed beta-helix, Pectin lyase-like"/>
    <property type="match status" value="1"/>
</dbReference>
<evidence type="ECO:0000313" key="2">
    <source>
        <dbReference type="EMBL" id="SMX45435.1"/>
    </source>
</evidence>
<dbReference type="InterPro" id="IPR012334">
    <property type="entry name" value="Pectin_lyas_fold"/>
</dbReference>
<proteinExistence type="predicted"/>
<accession>A0A238KRK6</accession>
<evidence type="ECO:0000313" key="3">
    <source>
        <dbReference type="Proteomes" id="UP000203464"/>
    </source>
</evidence>
<dbReference type="AlphaFoldDB" id="A0A238KRK6"/>
<dbReference type="OrthoDB" id="7749009at2"/>
<reference evidence="3" key="1">
    <citation type="submission" date="2017-05" db="EMBL/GenBank/DDBJ databases">
        <authorList>
            <person name="Rodrigo-Torres L."/>
            <person name="Arahal R. D."/>
            <person name="Lucena T."/>
        </authorList>
    </citation>
    <scope>NUCLEOTIDE SEQUENCE [LARGE SCALE GENOMIC DNA]</scope>
    <source>
        <strain evidence="3">CECT 8868</strain>
    </source>
</reference>
<keyword evidence="3" id="KW-1185">Reference proteome</keyword>
<dbReference type="RefSeq" id="WP_093997635.1">
    <property type="nucleotide sequence ID" value="NZ_FXYD01000008.1"/>
</dbReference>
<dbReference type="Proteomes" id="UP000203464">
    <property type="component" value="Unassembled WGS sequence"/>
</dbReference>
<dbReference type="GO" id="GO:0016829">
    <property type="term" value="F:lyase activity"/>
    <property type="evidence" value="ECO:0007669"/>
    <property type="project" value="UniProtKB-KW"/>
</dbReference>
<feature type="domain" description="Rhamnogalacturonase A/B/Epimerase-like pectate lyase" evidence="1">
    <location>
        <begin position="188"/>
        <end position="243"/>
    </location>
</feature>
<dbReference type="InterPro" id="IPR024535">
    <property type="entry name" value="RHGA/B-epi-like_pectate_lyase"/>
</dbReference>